<organism evidence="3">
    <name type="scientific">Schistosoma curassoni</name>
    <dbReference type="NCBI Taxonomy" id="6186"/>
    <lineage>
        <taxon>Eukaryota</taxon>
        <taxon>Metazoa</taxon>
        <taxon>Spiralia</taxon>
        <taxon>Lophotrochozoa</taxon>
        <taxon>Platyhelminthes</taxon>
        <taxon>Trematoda</taxon>
        <taxon>Digenea</taxon>
        <taxon>Strigeidida</taxon>
        <taxon>Schistosomatoidea</taxon>
        <taxon>Schistosomatidae</taxon>
        <taxon>Schistosoma</taxon>
    </lineage>
</organism>
<evidence type="ECO:0000313" key="2">
    <source>
        <dbReference type="Proteomes" id="UP000279833"/>
    </source>
</evidence>
<dbReference type="WBParaSite" id="SCUD_0001555101-mRNA-1">
    <property type="protein sequence ID" value="SCUD_0001555101-mRNA-1"/>
    <property type="gene ID" value="SCUD_0001555101"/>
</dbReference>
<reference evidence="1 2" key="2">
    <citation type="submission" date="2018-11" db="EMBL/GenBank/DDBJ databases">
        <authorList>
            <consortium name="Pathogen Informatics"/>
        </authorList>
    </citation>
    <scope>NUCLEOTIDE SEQUENCE [LARGE SCALE GENOMIC DNA]</scope>
    <source>
        <strain evidence="1">Dakar</strain>
        <strain evidence="2">Dakar, Senegal</strain>
    </source>
</reference>
<dbReference type="PANTHER" id="PTHR19446">
    <property type="entry name" value="REVERSE TRANSCRIPTASES"/>
    <property type="match status" value="1"/>
</dbReference>
<sequence length="163" mass="18464">MHWTTGQTALKGFNTAFHRDTNSRWILATDSNPYNIYSPLNSTDIEAAHEDLSIGVNLPTTEEFRMDIRQIRSGKAAGPDNIPPKALKSDTELTANMLHILLRKIWEEKVPMDWKEGHLIMIPNKGYLSKCESYRGITLLSVPGKVDNIVLMKRMKNSLDAQI</sequence>
<evidence type="ECO:0000313" key="1">
    <source>
        <dbReference type="EMBL" id="VDP59503.1"/>
    </source>
</evidence>
<name>A0A183KKI6_9TREM</name>
<dbReference type="AlphaFoldDB" id="A0A183KKI6"/>
<keyword evidence="2" id="KW-1185">Reference proteome</keyword>
<proteinExistence type="predicted"/>
<gene>
    <name evidence="1" type="ORF">SCUD_LOCUS15548</name>
</gene>
<dbReference type="EMBL" id="UZAK01037719">
    <property type="protein sequence ID" value="VDP59503.1"/>
    <property type="molecule type" value="Genomic_DNA"/>
</dbReference>
<protein>
    <submittedName>
        <fullName evidence="3">Reverse transcriptase domain-containing protein</fullName>
    </submittedName>
</protein>
<reference evidence="3" key="1">
    <citation type="submission" date="2016-06" db="UniProtKB">
        <authorList>
            <consortium name="WormBaseParasite"/>
        </authorList>
    </citation>
    <scope>IDENTIFICATION</scope>
</reference>
<evidence type="ECO:0000313" key="3">
    <source>
        <dbReference type="WBParaSite" id="SCUD_0001555101-mRNA-1"/>
    </source>
</evidence>
<dbReference type="Proteomes" id="UP000279833">
    <property type="component" value="Unassembled WGS sequence"/>
</dbReference>
<accession>A0A183KKI6</accession>